<dbReference type="EMBL" id="JABBKX010000001">
    <property type="protein sequence ID" value="NMJ40588.1"/>
    <property type="molecule type" value="Genomic_DNA"/>
</dbReference>
<keyword evidence="3" id="KW-0732">Signal</keyword>
<name>A0A848EBC0_9PROT</name>
<accession>A0A848EBC0</accession>
<feature type="compositionally biased region" description="Low complexity" evidence="2">
    <location>
        <begin position="266"/>
        <end position="276"/>
    </location>
</feature>
<gene>
    <name evidence="5" type="ORF">GWK16_05015</name>
</gene>
<dbReference type="Pfam" id="PF01734">
    <property type="entry name" value="Patatin"/>
    <property type="match status" value="1"/>
</dbReference>
<dbReference type="GO" id="GO:0006629">
    <property type="term" value="P:lipid metabolic process"/>
    <property type="evidence" value="ECO:0007669"/>
    <property type="project" value="UniProtKB-KW"/>
</dbReference>
<dbReference type="SUPFAM" id="SSF52151">
    <property type="entry name" value="FabD/lysophospholipase-like"/>
    <property type="match status" value="1"/>
</dbReference>
<dbReference type="PROSITE" id="PS51257">
    <property type="entry name" value="PROKAR_LIPOPROTEIN"/>
    <property type="match status" value="1"/>
</dbReference>
<dbReference type="InterPro" id="IPR016035">
    <property type="entry name" value="Acyl_Trfase/lysoPLipase"/>
</dbReference>
<proteinExistence type="predicted"/>
<organism evidence="5 6">
    <name type="scientific">Neoroseomonas marina</name>
    <dbReference type="NCBI Taxonomy" id="1232220"/>
    <lineage>
        <taxon>Bacteria</taxon>
        <taxon>Pseudomonadati</taxon>
        <taxon>Pseudomonadota</taxon>
        <taxon>Alphaproteobacteria</taxon>
        <taxon>Acetobacterales</taxon>
        <taxon>Acetobacteraceae</taxon>
        <taxon>Neoroseomonas</taxon>
    </lineage>
</organism>
<dbReference type="Proteomes" id="UP000548582">
    <property type="component" value="Unassembled WGS sequence"/>
</dbReference>
<feature type="signal peptide" evidence="3">
    <location>
        <begin position="1"/>
        <end position="25"/>
    </location>
</feature>
<evidence type="ECO:0000256" key="2">
    <source>
        <dbReference type="SAM" id="MobiDB-lite"/>
    </source>
</evidence>
<feature type="region of interest" description="Disordered" evidence="2">
    <location>
        <begin position="256"/>
        <end position="276"/>
    </location>
</feature>
<feature type="chain" id="PRO_5032735236" evidence="3">
    <location>
        <begin position="26"/>
        <end position="493"/>
    </location>
</feature>
<evidence type="ECO:0000313" key="6">
    <source>
        <dbReference type="Proteomes" id="UP000548582"/>
    </source>
</evidence>
<comment type="caution">
    <text evidence="5">The sequence shown here is derived from an EMBL/GenBank/DDBJ whole genome shotgun (WGS) entry which is preliminary data.</text>
</comment>
<evidence type="ECO:0000313" key="5">
    <source>
        <dbReference type="EMBL" id="NMJ40588.1"/>
    </source>
</evidence>
<keyword evidence="6" id="KW-1185">Reference proteome</keyword>
<dbReference type="RefSeq" id="WP_170052798.1">
    <property type="nucleotide sequence ID" value="NZ_JABBKX010000001.1"/>
</dbReference>
<evidence type="ECO:0000256" key="1">
    <source>
        <dbReference type="ARBA" id="ARBA00023098"/>
    </source>
</evidence>
<feature type="domain" description="PNPLA" evidence="4">
    <location>
        <begin position="71"/>
        <end position="312"/>
    </location>
</feature>
<dbReference type="Gene3D" id="3.40.1090.10">
    <property type="entry name" value="Cytosolic phospholipase A2 catalytic domain"/>
    <property type="match status" value="1"/>
</dbReference>
<keyword evidence="1" id="KW-0443">Lipid metabolism</keyword>
<evidence type="ECO:0000256" key="3">
    <source>
        <dbReference type="SAM" id="SignalP"/>
    </source>
</evidence>
<dbReference type="InterPro" id="IPR002641">
    <property type="entry name" value="PNPLA_dom"/>
</dbReference>
<reference evidence="5 6" key="1">
    <citation type="submission" date="2020-03" db="EMBL/GenBank/DDBJ databases">
        <authorList>
            <person name="Sun Q."/>
        </authorList>
    </citation>
    <scope>NUCLEOTIDE SEQUENCE [LARGE SCALE GENOMIC DNA]</scope>
    <source>
        <strain evidence="5 6">JC162</strain>
    </source>
</reference>
<dbReference type="AlphaFoldDB" id="A0A848EBC0"/>
<sequence length="493" mass="53121">MSRHLACLFAGLIFLAGCTSLQVQMNRPLPMTPEGAPDFASNYGIGNFEAATVAGTSDWPAAQSDLLVFVAFSGGGKRSSSFGHGALRGLRAMPVNPPGSAGWTMLDDIDYIAGVSGGSFPAAHYGLYRQRHFETFAEDFLKRDINAYIYGIYLLPWNWDWLANPTVGTNDFMAQVYDRLMFRGATFADLRRMGPPVVSVNATDITNEVSFPFLGGPFGALCSDLNSFPIARAVAASNGFPVLFSPITLQSYAARCRGRRPPGTPPASAAEPASSTARRAELARIVNVYENPEMTRYVHLMDGGIADNLALRGLLNVFISLTPDDAFYRAAAMRTRRVLVLSVDGEAAPDRSLGRQRMVSGLGQIFSAVSGTQIDSYNFETLAVTTDMVANLVQQFRRIRCEAGRTVNGRPCDDVQGQVVHVSLGGIDDPTWRQRLESIPTGLTIPDADVDALVQYGEQLVRDHPAIRAVAAAAGLNPPGQAVVTGPGARPRR</sequence>
<protein>
    <submittedName>
        <fullName evidence="5">Patatin-like phospholipase family protein</fullName>
    </submittedName>
</protein>
<evidence type="ECO:0000259" key="4">
    <source>
        <dbReference type="Pfam" id="PF01734"/>
    </source>
</evidence>